<evidence type="ECO:0000313" key="3">
    <source>
        <dbReference type="EMBL" id="MBM9912284.1"/>
    </source>
</evidence>
<dbReference type="Proteomes" id="UP000749453">
    <property type="component" value="Unassembled WGS sequence"/>
</dbReference>
<sequence>MPTPITQEEAFLALTSLLEKGQVTTQRNLRQELGGRGSGPTLKKHIEAFYAQFGPLMETSASTDPQGADERLSHRPEDLGTPILATVTIPADSPWRQLIDLLAAWESDLLRREKILSRREVELRSQGTKVQI</sequence>
<evidence type="ECO:0000259" key="2">
    <source>
        <dbReference type="Pfam" id="PF11740"/>
    </source>
</evidence>
<evidence type="ECO:0000313" key="5">
    <source>
        <dbReference type="Proteomes" id="UP000749453"/>
    </source>
</evidence>
<dbReference type="EMBL" id="JAFFTB010000009">
    <property type="protein sequence ID" value="MBM9937880.1"/>
    <property type="molecule type" value="Genomic_DNA"/>
</dbReference>
<dbReference type="GO" id="GO:0003677">
    <property type="term" value="F:DNA binding"/>
    <property type="evidence" value="ECO:0007669"/>
    <property type="project" value="UniProtKB-KW"/>
</dbReference>
<keyword evidence="3" id="KW-0238">DNA-binding</keyword>
<dbReference type="EMBL" id="JAFFTA010000001">
    <property type="protein sequence ID" value="MBM9912284.1"/>
    <property type="molecule type" value="Genomic_DNA"/>
</dbReference>
<protein>
    <submittedName>
        <fullName evidence="3">DNA-binding protein</fullName>
    </submittedName>
</protein>
<name>A0AAW4GDE6_9GAMM</name>
<accession>A0AAW4GDE6</accession>
<comment type="caution">
    <text evidence="3">The sequence shown here is derived from an EMBL/GenBank/DDBJ whole genome shotgun (WGS) entry which is preliminary data.</text>
</comment>
<evidence type="ECO:0000313" key="6">
    <source>
        <dbReference type="Proteomes" id="UP000784064"/>
    </source>
</evidence>
<reference evidence="5" key="1">
    <citation type="submission" date="2021-01" db="EMBL/GenBank/DDBJ databases">
        <title>Stenotrophomonas maltophilia.</title>
        <authorList>
            <person name="Yu Y."/>
        </authorList>
    </citation>
    <scope>NUCLEOTIDE SEQUENCE [LARGE SCALE GENOMIC DNA]</scope>
    <source>
        <strain evidence="5">As-6</strain>
    </source>
</reference>
<dbReference type="Pfam" id="PF11740">
    <property type="entry name" value="KfrA_N"/>
    <property type="match status" value="1"/>
</dbReference>
<feature type="compositionally biased region" description="Basic and acidic residues" evidence="1">
    <location>
        <begin position="68"/>
        <end position="77"/>
    </location>
</feature>
<proteinExistence type="predicted"/>
<dbReference type="RefSeq" id="WP_205404067.1">
    <property type="nucleotide sequence ID" value="NZ_JAFFTA010000001.1"/>
</dbReference>
<evidence type="ECO:0000256" key="1">
    <source>
        <dbReference type="SAM" id="MobiDB-lite"/>
    </source>
</evidence>
<gene>
    <name evidence="3" type="ORF">JJW18_02210</name>
    <name evidence="4" type="ORF">JJW19_06975</name>
</gene>
<organism evidence="3 6">
    <name type="scientific">Stenotrophomonas lactitubi</name>
    <dbReference type="NCBI Taxonomy" id="2045214"/>
    <lineage>
        <taxon>Bacteria</taxon>
        <taxon>Pseudomonadati</taxon>
        <taxon>Pseudomonadota</taxon>
        <taxon>Gammaproteobacteria</taxon>
        <taxon>Lysobacterales</taxon>
        <taxon>Lysobacteraceae</taxon>
        <taxon>Stenotrophomonas</taxon>
    </lineage>
</organism>
<feature type="domain" description="KfrA N-terminal DNA-binding" evidence="2">
    <location>
        <begin position="6"/>
        <end position="67"/>
    </location>
</feature>
<reference evidence="3" key="2">
    <citation type="submission" date="2021-01" db="EMBL/GenBank/DDBJ databases">
        <authorList>
            <person name="Yu Y."/>
        </authorList>
    </citation>
    <scope>NUCLEOTIDE SEQUENCE</scope>
    <source>
        <strain evidence="3">As-5</strain>
        <strain evidence="4">As-6</strain>
    </source>
</reference>
<dbReference type="AlphaFoldDB" id="A0AAW4GDE6"/>
<keyword evidence="5" id="KW-1185">Reference proteome</keyword>
<evidence type="ECO:0000313" key="4">
    <source>
        <dbReference type="EMBL" id="MBM9937880.1"/>
    </source>
</evidence>
<feature type="region of interest" description="Disordered" evidence="1">
    <location>
        <begin position="58"/>
        <end position="77"/>
    </location>
</feature>
<dbReference type="InterPro" id="IPR021104">
    <property type="entry name" value="KfrA_DNA-bd_N"/>
</dbReference>
<dbReference type="Proteomes" id="UP000784064">
    <property type="component" value="Unassembled WGS sequence"/>
</dbReference>